<dbReference type="InterPro" id="IPR033992">
    <property type="entry name" value="NKR-like_CTLD"/>
</dbReference>
<feature type="domain" description="C-type lectin" evidence="3">
    <location>
        <begin position="24"/>
        <end position="130"/>
    </location>
</feature>
<dbReference type="PANTHER" id="PTHR46746:SF3">
    <property type="entry name" value="C-TYPE LECTIN DOMAIN-CONTAINING PROTEIN-RELATED"/>
    <property type="match status" value="1"/>
</dbReference>
<reference evidence="4 5" key="1">
    <citation type="submission" date="2019-09" db="EMBL/GenBank/DDBJ databases">
        <title>Bird 10,000 Genomes (B10K) Project - Family phase.</title>
        <authorList>
            <person name="Zhang G."/>
        </authorList>
    </citation>
    <scope>NUCLEOTIDE SEQUENCE [LARGE SCALE GENOMIC DNA]</scope>
    <source>
        <strain evidence="4">B10K-DU-001-64</strain>
        <tissue evidence="4">Muscle</tissue>
    </source>
</reference>
<feature type="non-terminal residue" evidence="4">
    <location>
        <position position="138"/>
    </location>
</feature>
<proteinExistence type="predicted"/>
<evidence type="ECO:0000256" key="1">
    <source>
        <dbReference type="ARBA" id="ARBA00004167"/>
    </source>
</evidence>
<gene>
    <name evidence="4" type="primary">Klrb1b_0</name>
    <name evidence="4" type="ORF">BURBIS_R04497</name>
</gene>
<comment type="caution">
    <text evidence="4">The sequence shown here is derived from an EMBL/GenBank/DDBJ whole genome shotgun (WGS) entry which is preliminary data.</text>
</comment>
<dbReference type="Pfam" id="PF00059">
    <property type="entry name" value="Lectin_C"/>
    <property type="match status" value="1"/>
</dbReference>
<comment type="subcellular location">
    <subcellularLocation>
        <location evidence="1">Membrane</location>
        <topology evidence="1">Single-pass membrane protein</topology>
    </subcellularLocation>
</comment>
<evidence type="ECO:0000313" key="4">
    <source>
        <dbReference type="EMBL" id="NWQ92684.1"/>
    </source>
</evidence>
<dbReference type="InterPro" id="IPR001304">
    <property type="entry name" value="C-type_lectin-like"/>
</dbReference>
<dbReference type="EMBL" id="VYXH01007506">
    <property type="protein sequence ID" value="NWQ92684.1"/>
    <property type="molecule type" value="Genomic_DNA"/>
</dbReference>
<dbReference type="PANTHER" id="PTHR46746">
    <property type="entry name" value="KILLER CELL LECTIN-LIKE RECEPTOR SUBFAMILY F MEMBER 2"/>
    <property type="match status" value="1"/>
</dbReference>
<keyword evidence="2" id="KW-0430">Lectin</keyword>
<dbReference type="InterPro" id="IPR051379">
    <property type="entry name" value="C-type_Lectin_Receptor_IMM"/>
</dbReference>
<dbReference type="InterPro" id="IPR016187">
    <property type="entry name" value="CTDL_fold"/>
</dbReference>
<dbReference type="Proteomes" id="UP000574691">
    <property type="component" value="Unassembled WGS sequence"/>
</dbReference>
<name>A0A7K4T3I4_9CHAR</name>
<dbReference type="InterPro" id="IPR016186">
    <property type="entry name" value="C-type_lectin-like/link_sf"/>
</dbReference>
<protein>
    <submittedName>
        <fullName evidence="4">KRBBC protein</fullName>
    </submittedName>
</protein>
<evidence type="ECO:0000259" key="3">
    <source>
        <dbReference type="PROSITE" id="PS50041"/>
    </source>
</evidence>
<dbReference type="GO" id="GO:0005886">
    <property type="term" value="C:plasma membrane"/>
    <property type="evidence" value="ECO:0007669"/>
    <property type="project" value="TreeGrafter"/>
</dbReference>
<dbReference type="SUPFAM" id="SSF56436">
    <property type="entry name" value="C-type lectin-like"/>
    <property type="match status" value="1"/>
</dbReference>
<dbReference type="SMART" id="SM00034">
    <property type="entry name" value="CLECT"/>
    <property type="match status" value="1"/>
</dbReference>
<evidence type="ECO:0000256" key="2">
    <source>
        <dbReference type="ARBA" id="ARBA00022734"/>
    </source>
</evidence>
<organism evidence="4 5">
    <name type="scientific">Burhinus bistriatus</name>
    <dbReference type="NCBI Taxonomy" id="240201"/>
    <lineage>
        <taxon>Eukaryota</taxon>
        <taxon>Metazoa</taxon>
        <taxon>Chordata</taxon>
        <taxon>Craniata</taxon>
        <taxon>Vertebrata</taxon>
        <taxon>Euteleostomi</taxon>
        <taxon>Archelosauria</taxon>
        <taxon>Archosauria</taxon>
        <taxon>Dinosauria</taxon>
        <taxon>Saurischia</taxon>
        <taxon>Theropoda</taxon>
        <taxon>Coelurosauria</taxon>
        <taxon>Aves</taxon>
        <taxon>Neognathae</taxon>
        <taxon>Neoaves</taxon>
        <taxon>Charadriiformes</taxon>
        <taxon>Burhinidae</taxon>
        <taxon>Burhinus</taxon>
    </lineage>
</organism>
<keyword evidence="5" id="KW-1185">Reference proteome</keyword>
<sequence>CLLVLSSSSASAGCKLCPQDWQLHGERCYRLSKEKGNWTQGKKDCENLESQLVVLRDKKEKEYIKNITGGGTQPVWIGLSSHKKWRWVDNTSFDTTTLGTLQEVDEGCGTLKDEALEVDICDGEHQWVCQKDPFQLSP</sequence>
<dbReference type="Gene3D" id="3.10.100.10">
    <property type="entry name" value="Mannose-Binding Protein A, subunit A"/>
    <property type="match status" value="1"/>
</dbReference>
<accession>A0A7K4T3I4</accession>
<dbReference type="AlphaFoldDB" id="A0A7K4T3I4"/>
<dbReference type="PROSITE" id="PS50041">
    <property type="entry name" value="C_TYPE_LECTIN_2"/>
    <property type="match status" value="1"/>
</dbReference>
<dbReference type="CDD" id="cd03593">
    <property type="entry name" value="CLECT_NK_receptors_like"/>
    <property type="match status" value="1"/>
</dbReference>
<feature type="non-terminal residue" evidence="4">
    <location>
        <position position="1"/>
    </location>
</feature>
<dbReference type="GO" id="GO:0030246">
    <property type="term" value="F:carbohydrate binding"/>
    <property type="evidence" value="ECO:0007669"/>
    <property type="project" value="UniProtKB-KW"/>
</dbReference>
<evidence type="ECO:0000313" key="5">
    <source>
        <dbReference type="Proteomes" id="UP000574691"/>
    </source>
</evidence>